<name>A0A6J6K9P7_9ZZZZ</name>
<dbReference type="EMBL" id="CAEZWJ010000003">
    <property type="protein sequence ID" value="CAB4645123.1"/>
    <property type="molecule type" value="Genomic_DNA"/>
</dbReference>
<sequence>MNRCTVCAPTTVVAVVHVDALVSNVKDDDVAVAPLSSVARTVIACDCGDSVAVPEITPAEESVKPLGNVPDCTAYV</sequence>
<accession>A0A6J6K9P7</accession>
<gene>
    <name evidence="1" type="ORF">UFOPK2214_00189</name>
</gene>
<dbReference type="AlphaFoldDB" id="A0A6J6K9P7"/>
<reference evidence="1" key="1">
    <citation type="submission" date="2020-05" db="EMBL/GenBank/DDBJ databases">
        <authorList>
            <person name="Chiriac C."/>
            <person name="Salcher M."/>
            <person name="Ghai R."/>
            <person name="Kavagutti S V."/>
        </authorList>
    </citation>
    <scope>NUCLEOTIDE SEQUENCE</scope>
</reference>
<proteinExistence type="predicted"/>
<organism evidence="1">
    <name type="scientific">freshwater metagenome</name>
    <dbReference type="NCBI Taxonomy" id="449393"/>
    <lineage>
        <taxon>unclassified sequences</taxon>
        <taxon>metagenomes</taxon>
        <taxon>ecological metagenomes</taxon>
    </lineage>
</organism>
<evidence type="ECO:0000313" key="1">
    <source>
        <dbReference type="EMBL" id="CAB4645123.1"/>
    </source>
</evidence>
<protein>
    <submittedName>
        <fullName evidence="1">Unannotated protein</fullName>
    </submittedName>
</protein>